<organism evidence="2 3">
    <name type="scientific">Luteolibacter luteus</name>
    <dbReference type="NCBI Taxonomy" id="2728835"/>
    <lineage>
        <taxon>Bacteria</taxon>
        <taxon>Pseudomonadati</taxon>
        <taxon>Verrucomicrobiota</taxon>
        <taxon>Verrucomicrobiia</taxon>
        <taxon>Verrucomicrobiales</taxon>
        <taxon>Verrucomicrobiaceae</taxon>
        <taxon>Luteolibacter</taxon>
    </lineage>
</organism>
<dbReference type="RefSeq" id="WP_169455509.1">
    <property type="nucleotide sequence ID" value="NZ_CP051774.1"/>
</dbReference>
<dbReference type="EMBL" id="CP051774">
    <property type="protein sequence ID" value="QJE97109.1"/>
    <property type="molecule type" value="Genomic_DNA"/>
</dbReference>
<keyword evidence="1" id="KW-0812">Transmembrane</keyword>
<keyword evidence="1" id="KW-1133">Transmembrane helix</keyword>
<evidence type="ECO:0000256" key="1">
    <source>
        <dbReference type="SAM" id="Phobius"/>
    </source>
</evidence>
<reference evidence="2 3" key="1">
    <citation type="submission" date="2020-04" db="EMBL/GenBank/DDBJ databases">
        <title>Luteolibacter sp. G-1-1-1 isolated from soil.</title>
        <authorList>
            <person name="Dahal R.H."/>
        </authorList>
    </citation>
    <scope>NUCLEOTIDE SEQUENCE [LARGE SCALE GENOMIC DNA]</scope>
    <source>
        <strain evidence="2 3">G-1-1-1</strain>
    </source>
</reference>
<accession>A0A858RL46</accession>
<evidence type="ECO:0000313" key="3">
    <source>
        <dbReference type="Proteomes" id="UP000501812"/>
    </source>
</evidence>
<evidence type="ECO:0000313" key="2">
    <source>
        <dbReference type="EMBL" id="QJE97109.1"/>
    </source>
</evidence>
<name>A0A858RL46_9BACT</name>
<dbReference type="AlphaFoldDB" id="A0A858RL46"/>
<keyword evidence="1" id="KW-0472">Membrane</keyword>
<dbReference type="Proteomes" id="UP000501812">
    <property type="component" value="Chromosome"/>
</dbReference>
<sequence length="325" mass="35622">MDKEEARFILRCFRPDGADAGNPDFAEALAWAAKDRELGEWLAHERSQDADFATALNAVVIPGELREEILTGLAMERGDLTPRPDAFDHSLMGAMAAICPPAGLRCEILAAMQRTAAPRRSWKWTWLWGAPLAAAAGIAFAFVGGRPDAVVTSTSGLAQNEAPAKRARLASNDDLPAGNVGTIPVSTISISKVETGFIDTYEDPRFTLDLKNPDHHALFEHLKAAKLPCPNACLPKGLKDVPGLGCRELKIDGKRGALVCFKQEDDLVHLVAFKRCDVKCRLPEKGEPDISKHGKWSVARWADDEWVYVLMGENKIDAQRLKDLF</sequence>
<proteinExistence type="predicted"/>
<dbReference type="KEGG" id="luo:HHL09_15380"/>
<keyword evidence="3" id="KW-1185">Reference proteome</keyword>
<feature type="transmembrane region" description="Helical" evidence="1">
    <location>
        <begin position="124"/>
        <end position="145"/>
    </location>
</feature>
<gene>
    <name evidence="2" type="ORF">HHL09_15380</name>
</gene>
<protein>
    <submittedName>
        <fullName evidence="2">Uncharacterized protein</fullName>
    </submittedName>
</protein>